<dbReference type="PANTHER" id="PTHR46696:SF1">
    <property type="entry name" value="CYTOCHROME P450 YJIB-RELATED"/>
    <property type="match status" value="1"/>
</dbReference>
<comment type="similarity">
    <text evidence="1 2">Belongs to the cytochrome P450 family.</text>
</comment>
<dbReference type="InterPro" id="IPR036396">
    <property type="entry name" value="Cyt_P450_sf"/>
</dbReference>
<evidence type="ECO:0000256" key="1">
    <source>
        <dbReference type="ARBA" id="ARBA00010617"/>
    </source>
</evidence>
<keyword evidence="4" id="KW-1185">Reference proteome</keyword>
<keyword evidence="2" id="KW-0408">Iron</keyword>
<dbReference type="Proteomes" id="UP000545386">
    <property type="component" value="Unassembled WGS sequence"/>
</dbReference>
<reference evidence="3 4" key="1">
    <citation type="submission" date="2020-08" db="EMBL/GenBank/DDBJ databases">
        <title>Paraeoetvoesia sp. YC-7-48 draft genome sequence.</title>
        <authorList>
            <person name="Yao L."/>
        </authorList>
    </citation>
    <scope>NUCLEOTIDE SEQUENCE [LARGE SCALE GENOMIC DNA]</scope>
    <source>
        <strain evidence="4">YC-7-48</strain>
    </source>
</reference>
<dbReference type="EMBL" id="JACJUU010000002">
    <property type="protein sequence ID" value="MBC2768976.1"/>
    <property type="molecule type" value="Genomic_DNA"/>
</dbReference>
<dbReference type="Gene3D" id="1.10.630.10">
    <property type="entry name" value="Cytochrome P450"/>
    <property type="match status" value="1"/>
</dbReference>
<organism evidence="3 4">
    <name type="scientific">Pusillimonas minor</name>
    <dbReference type="NCBI Taxonomy" id="2697024"/>
    <lineage>
        <taxon>Bacteria</taxon>
        <taxon>Pseudomonadati</taxon>
        <taxon>Pseudomonadota</taxon>
        <taxon>Betaproteobacteria</taxon>
        <taxon>Burkholderiales</taxon>
        <taxon>Alcaligenaceae</taxon>
        <taxon>Pusillimonas</taxon>
    </lineage>
</organism>
<dbReference type="GO" id="GO:0005506">
    <property type="term" value="F:iron ion binding"/>
    <property type="evidence" value="ECO:0007669"/>
    <property type="project" value="InterPro"/>
</dbReference>
<dbReference type="PROSITE" id="PS00086">
    <property type="entry name" value="CYTOCHROME_P450"/>
    <property type="match status" value="1"/>
</dbReference>
<dbReference type="PANTHER" id="PTHR46696">
    <property type="entry name" value="P450, PUTATIVE (EUROFUNG)-RELATED"/>
    <property type="match status" value="1"/>
</dbReference>
<evidence type="ECO:0000256" key="2">
    <source>
        <dbReference type="RuleBase" id="RU000461"/>
    </source>
</evidence>
<dbReference type="SUPFAM" id="SSF48264">
    <property type="entry name" value="Cytochrome P450"/>
    <property type="match status" value="1"/>
</dbReference>
<dbReference type="InterPro" id="IPR001128">
    <property type="entry name" value="Cyt_P450"/>
</dbReference>
<dbReference type="InterPro" id="IPR002397">
    <property type="entry name" value="Cyt_P450_B"/>
</dbReference>
<dbReference type="GO" id="GO:0016705">
    <property type="term" value="F:oxidoreductase activity, acting on paired donors, with incorporation or reduction of molecular oxygen"/>
    <property type="evidence" value="ECO:0007669"/>
    <property type="project" value="InterPro"/>
</dbReference>
<evidence type="ECO:0000313" key="4">
    <source>
        <dbReference type="Proteomes" id="UP000545386"/>
    </source>
</evidence>
<dbReference type="InterPro" id="IPR017972">
    <property type="entry name" value="Cyt_P450_CS"/>
</dbReference>
<gene>
    <name evidence="3" type="ORF">GTU67_03490</name>
</gene>
<dbReference type="CDD" id="cd11037">
    <property type="entry name" value="CYP199A2-like"/>
    <property type="match status" value="1"/>
</dbReference>
<comment type="caution">
    <text evidence="3">The sequence shown here is derived from an EMBL/GenBank/DDBJ whole genome shotgun (WGS) entry which is preliminary data.</text>
</comment>
<protein>
    <submittedName>
        <fullName evidence="3">Cytochrome P450</fullName>
    </submittedName>
</protein>
<accession>A0A842HL21</accession>
<keyword evidence="2" id="KW-0503">Monooxygenase</keyword>
<dbReference type="Pfam" id="PF00067">
    <property type="entry name" value="p450"/>
    <property type="match status" value="1"/>
</dbReference>
<dbReference type="GO" id="GO:0020037">
    <property type="term" value="F:heme binding"/>
    <property type="evidence" value="ECO:0007669"/>
    <property type="project" value="InterPro"/>
</dbReference>
<dbReference type="GO" id="GO:0004497">
    <property type="term" value="F:monooxygenase activity"/>
    <property type="evidence" value="ECO:0007669"/>
    <property type="project" value="UniProtKB-KW"/>
</dbReference>
<evidence type="ECO:0000313" key="3">
    <source>
        <dbReference type="EMBL" id="MBC2768976.1"/>
    </source>
</evidence>
<name>A0A842HL21_9BURK</name>
<proteinExistence type="inferred from homology"/>
<keyword evidence="2" id="KW-0560">Oxidoreductase</keyword>
<dbReference type="RefSeq" id="WP_185778786.1">
    <property type="nucleotide sequence ID" value="NZ_JACJUU010000002.1"/>
</dbReference>
<keyword evidence="2" id="KW-0479">Metal-binding</keyword>
<dbReference type="PRINTS" id="PR00359">
    <property type="entry name" value="BP450"/>
</dbReference>
<keyword evidence="2" id="KW-0349">Heme</keyword>
<sequence length="406" mass="45752">MKIHASKTQTPPAHVTRLDIDPFGDDFLTMPYPHHEIMREAGEVVWLDTYGLWAFTRYQPVKAGLSDWQNFISSAGVGLANFRTEKPFRPPSLILEADPPDHTKARAILARILSPKVVQQVRAEFQAQAEALIDRLVEKGEIDAINDLAKVYPLRVFPDAVGLPDEERDTLLLYGDMVFNAFGPRNHVFQKAVERYEPVREWIMDKCRREALRPDGFGDQIYQAADAGEITHEEATMLVRSFLSAGVDTTVNGIGNAIYCFGQFPDQYAKLAADPALARIAFEETLRFESSVQTFFRTVNRDVEFAGAQMQENDKVLFFLAAANRDPRQWKDPEVFDIERKPVGHMAFGTGIHGCVGQAIARLEGELILTALARKVKRIEIIGEPVRRLNNTLRALESLPVRLVPH</sequence>
<dbReference type="AlphaFoldDB" id="A0A842HL21"/>